<protein>
    <submittedName>
        <fullName evidence="1">Peroxisomal (S)-2-hydroxy-acid oxidase GLO1 isoform X2</fullName>
    </submittedName>
</protein>
<name>A0AAX6DPJ6_IRIPA</name>
<comment type="caution">
    <text evidence="1">The sequence shown here is derived from an EMBL/GenBank/DDBJ whole genome shotgun (WGS) entry which is preliminary data.</text>
</comment>
<proteinExistence type="predicted"/>
<gene>
    <name evidence="1" type="ORF">M6B38_235095</name>
</gene>
<evidence type="ECO:0000313" key="2">
    <source>
        <dbReference type="Proteomes" id="UP001140949"/>
    </source>
</evidence>
<organism evidence="1 2">
    <name type="scientific">Iris pallida</name>
    <name type="common">Sweet iris</name>
    <dbReference type="NCBI Taxonomy" id="29817"/>
    <lineage>
        <taxon>Eukaryota</taxon>
        <taxon>Viridiplantae</taxon>
        <taxon>Streptophyta</taxon>
        <taxon>Embryophyta</taxon>
        <taxon>Tracheophyta</taxon>
        <taxon>Spermatophyta</taxon>
        <taxon>Magnoliopsida</taxon>
        <taxon>Liliopsida</taxon>
        <taxon>Asparagales</taxon>
        <taxon>Iridaceae</taxon>
        <taxon>Iridoideae</taxon>
        <taxon>Irideae</taxon>
        <taxon>Iris</taxon>
    </lineage>
</organism>
<dbReference type="Proteomes" id="UP001140949">
    <property type="component" value="Unassembled WGS sequence"/>
</dbReference>
<dbReference type="AlphaFoldDB" id="A0AAX6DPJ6"/>
<reference evidence="1" key="1">
    <citation type="journal article" date="2023" name="GigaByte">
        <title>Genome assembly of the bearded iris, Iris pallida Lam.</title>
        <authorList>
            <person name="Bruccoleri R.E."/>
            <person name="Oakeley E.J."/>
            <person name="Faust A.M.E."/>
            <person name="Altorfer M."/>
            <person name="Dessus-Babus S."/>
            <person name="Burckhardt D."/>
            <person name="Oertli M."/>
            <person name="Naumann U."/>
            <person name="Petersen F."/>
            <person name="Wong J."/>
        </authorList>
    </citation>
    <scope>NUCLEOTIDE SEQUENCE</scope>
    <source>
        <strain evidence="1">GSM-AAB239-AS_SAM_17_03QT</strain>
    </source>
</reference>
<keyword evidence="2" id="KW-1185">Reference proteome</keyword>
<accession>A0AAX6DPJ6</accession>
<sequence length="40" mass="4379">MLDATAGELLDLVLHRLELNVSRVGPLILSGCRQSLPCQF</sequence>
<dbReference type="EMBL" id="JANAVB010042738">
    <property type="protein sequence ID" value="KAJ6793762.1"/>
    <property type="molecule type" value="Genomic_DNA"/>
</dbReference>
<reference evidence="1" key="2">
    <citation type="submission" date="2023-04" db="EMBL/GenBank/DDBJ databases">
        <authorList>
            <person name="Bruccoleri R.E."/>
            <person name="Oakeley E.J."/>
            <person name="Faust A.-M."/>
            <person name="Dessus-Babus S."/>
            <person name="Altorfer M."/>
            <person name="Burckhardt D."/>
            <person name="Oertli M."/>
            <person name="Naumann U."/>
            <person name="Petersen F."/>
            <person name="Wong J."/>
        </authorList>
    </citation>
    <scope>NUCLEOTIDE SEQUENCE</scope>
    <source>
        <strain evidence="1">GSM-AAB239-AS_SAM_17_03QT</strain>
        <tissue evidence="1">Leaf</tissue>
    </source>
</reference>
<evidence type="ECO:0000313" key="1">
    <source>
        <dbReference type="EMBL" id="KAJ6793762.1"/>
    </source>
</evidence>